<organism evidence="1 2">
    <name type="scientific">Meishania litoralis</name>
    <dbReference type="NCBI Taxonomy" id="3434685"/>
    <lineage>
        <taxon>Bacteria</taxon>
        <taxon>Pseudomonadati</taxon>
        <taxon>Bacteroidota</taxon>
        <taxon>Flavobacteriia</taxon>
        <taxon>Flavobacteriales</taxon>
        <taxon>Flavobacteriaceae</taxon>
        <taxon>Meishania</taxon>
    </lineage>
</organism>
<comment type="caution">
    <text evidence="1">The sequence shown here is derived from an EMBL/GenBank/DDBJ whole genome shotgun (WGS) entry which is preliminary data.</text>
</comment>
<dbReference type="EMBL" id="JBHFPV010000001">
    <property type="protein sequence ID" value="MFH6602640.1"/>
    <property type="molecule type" value="Genomic_DNA"/>
</dbReference>
<reference evidence="1" key="1">
    <citation type="submission" date="2024-09" db="EMBL/GenBank/DDBJ databases">
        <authorList>
            <person name="Liu J."/>
        </authorList>
    </citation>
    <scope>NUCLEOTIDE SEQUENCE</scope>
    <source>
        <strain evidence="1">NBU2967</strain>
    </source>
</reference>
<protein>
    <submittedName>
        <fullName evidence="1">Uncharacterized protein</fullName>
    </submittedName>
</protein>
<evidence type="ECO:0000313" key="1">
    <source>
        <dbReference type="EMBL" id="MFH6602640.1"/>
    </source>
</evidence>
<proteinExistence type="predicted"/>
<name>A0ACC7LGQ4_9FLAO</name>
<keyword evidence="2" id="KW-1185">Reference proteome</keyword>
<dbReference type="Proteomes" id="UP001595191">
    <property type="component" value="Unassembled WGS sequence"/>
</dbReference>
<evidence type="ECO:0000313" key="2">
    <source>
        <dbReference type="Proteomes" id="UP001595191"/>
    </source>
</evidence>
<gene>
    <name evidence="1" type="ORF">ACEZ3G_04070</name>
</gene>
<accession>A0ACC7LGQ4</accession>
<sequence length="126" mass="13933">MKRITTILLATLFLVSCSDDLDDVINVELEGKWVLTDVLCYCGFGETPDFSGHKITFEGSSLMVENTGEFEFLNDAAGNYIVDGNLITLKNGDQYTYTIEGTSLKLTFVDEPGIADDEVLLVYVRS</sequence>